<accession>A0A8S9P0Y6</accession>
<dbReference type="AlphaFoldDB" id="A0A8S9P0Y6"/>
<proteinExistence type="predicted"/>
<sequence length="248" mass="26861">MLSEFVGSMRRSTPLRPVRARDWAGVAPVLRSCGLASSLGFVLEHSGGVVVAHLLGVELRAPFVFTGKVWIRSRLRCASVAVKASVWSPLFLRLAPLLMSSADIRGVLPFPRGGELGSSLGHWSGGSPWEAHVMIGLPSTIVVPLVLFGGLIFGPFVGKEERHQDVALISPDRLLWLALFLKSSLIRVIFNGLAKLCVFKANHLEQRCADKPISTKVWSHSLSKALTHVAMPPRPSFDASLASKTSVE</sequence>
<reference evidence="1" key="1">
    <citation type="submission" date="2019-12" db="EMBL/GenBank/DDBJ databases">
        <title>Genome sequencing and annotation of Brassica cretica.</title>
        <authorList>
            <person name="Studholme D.J."/>
            <person name="Sarris P."/>
        </authorList>
    </citation>
    <scope>NUCLEOTIDE SEQUENCE</scope>
    <source>
        <strain evidence="1">PFS-109/04</strain>
        <tissue evidence="1">Leaf</tissue>
    </source>
</reference>
<evidence type="ECO:0000313" key="2">
    <source>
        <dbReference type="Proteomes" id="UP000712600"/>
    </source>
</evidence>
<evidence type="ECO:0000313" key="1">
    <source>
        <dbReference type="EMBL" id="KAF3508365.1"/>
    </source>
</evidence>
<dbReference type="Proteomes" id="UP000712600">
    <property type="component" value="Unassembled WGS sequence"/>
</dbReference>
<name>A0A8S9P0Y6_BRACR</name>
<protein>
    <submittedName>
        <fullName evidence="1">Uncharacterized protein</fullName>
    </submittedName>
</protein>
<comment type="caution">
    <text evidence="1">The sequence shown here is derived from an EMBL/GenBank/DDBJ whole genome shotgun (WGS) entry which is preliminary data.</text>
</comment>
<dbReference type="EMBL" id="QGKX02001521">
    <property type="protein sequence ID" value="KAF3508365.1"/>
    <property type="molecule type" value="Genomic_DNA"/>
</dbReference>
<organism evidence="1 2">
    <name type="scientific">Brassica cretica</name>
    <name type="common">Mustard</name>
    <dbReference type="NCBI Taxonomy" id="69181"/>
    <lineage>
        <taxon>Eukaryota</taxon>
        <taxon>Viridiplantae</taxon>
        <taxon>Streptophyta</taxon>
        <taxon>Embryophyta</taxon>
        <taxon>Tracheophyta</taxon>
        <taxon>Spermatophyta</taxon>
        <taxon>Magnoliopsida</taxon>
        <taxon>eudicotyledons</taxon>
        <taxon>Gunneridae</taxon>
        <taxon>Pentapetalae</taxon>
        <taxon>rosids</taxon>
        <taxon>malvids</taxon>
        <taxon>Brassicales</taxon>
        <taxon>Brassicaceae</taxon>
        <taxon>Brassiceae</taxon>
        <taxon>Brassica</taxon>
    </lineage>
</organism>
<gene>
    <name evidence="1" type="ORF">F2Q69_00004237</name>
</gene>